<evidence type="ECO:0000259" key="5">
    <source>
        <dbReference type="Pfam" id="PF05118"/>
    </source>
</evidence>
<evidence type="ECO:0000256" key="4">
    <source>
        <dbReference type="SAM" id="Coils"/>
    </source>
</evidence>
<evidence type="ECO:0000313" key="6">
    <source>
        <dbReference type="EMBL" id="MFK3865845.1"/>
    </source>
</evidence>
<evidence type="ECO:0000313" key="7">
    <source>
        <dbReference type="Proteomes" id="UP001620262"/>
    </source>
</evidence>
<keyword evidence="3" id="KW-0560">Oxidoreductase</keyword>
<organism evidence="6 7">
    <name type="scientific">Pseudoalteromonas rhizosphaerae</name>
    <dbReference type="NCBI Taxonomy" id="2518973"/>
    <lineage>
        <taxon>Bacteria</taxon>
        <taxon>Pseudomonadati</taxon>
        <taxon>Pseudomonadota</taxon>
        <taxon>Gammaproteobacteria</taxon>
        <taxon>Alteromonadales</taxon>
        <taxon>Pseudoalteromonadaceae</taxon>
        <taxon>Pseudoalteromonas</taxon>
    </lineage>
</organism>
<reference evidence="6 7" key="1">
    <citation type="submission" date="2024-11" db="EMBL/GenBank/DDBJ databases">
        <title>The Natural Products Discovery Center: Release of the First 8490 Sequenced Strains for Exploring Actinobacteria Biosynthetic Diversity.</title>
        <authorList>
            <person name="Kalkreuter E."/>
            <person name="Kautsar S.A."/>
            <person name="Yang D."/>
            <person name="Bader C.D."/>
            <person name="Teijaro C.N."/>
            <person name="Fluegel L."/>
            <person name="Davis C.M."/>
            <person name="Simpson J.R."/>
            <person name="Lauterbach L."/>
            <person name="Steele A.D."/>
            <person name="Gui C."/>
            <person name="Meng S."/>
            <person name="Li G."/>
            <person name="Viehrig K."/>
            <person name="Ye F."/>
            <person name="Su P."/>
            <person name="Kiefer A.F."/>
            <person name="Nichols A."/>
            <person name="Cepeda A.J."/>
            <person name="Yan W."/>
            <person name="Fan B."/>
            <person name="Jiang Y."/>
            <person name="Adhikari A."/>
            <person name="Zheng C.-J."/>
            <person name="Schuster L."/>
            <person name="Cowan T.M."/>
            <person name="Smanski M.J."/>
            <person name="Chevrette M.G."/>
            <person name="De Carvalho L.P.S."/>
            <person name="Shen B."/>
        </authorList>
    </citation>
    <scope>NUCLEOTIDE SEQUENCE [LARGE SCALE GENOMIC DNA]</scope>
    <source>
        <strain evidence="6 7">NPDC078403</strain>
    </source>
</reference>
<name>A0ABW8L1D5_9GAMM</name>
<dbReference type="Pfam" id="PF05118">
    <property type="entry name" value="Asp_Arg_Hydrox"/>
    <property type="match status" value="1"/>
</dbReference>
<dbReference type="SUPFAM" id="SSF51197">
    <property type="entry name" value="Clavaminate synthase-like"/>
    <property type="match status" value="1"/>
</dbReference>
<evidence type="ECO:0000256" key="3">
    <source>
        <dbReference type="ARBA" id="ARBA00023002"/>
    </source>
</evidence>
<accession>A0ABW8L1D5</accession>
<sequence>MKTLEAIFNDIEELFGIGCLDRVKKMIADNQSYRIEGQEGAKWVMPELSSSAWLDPYDTASNLTNAIAQLEANADLIHQEYHQARELNILTPYDHYLGRREKWDGLYLFKGEEWTPESSQYFSASRAKLETNFTDLLCPLLEVHFSVLGPRAHIPPHSDLWNFTLNLHLAIDIPSNCDITVNGETREWQKGKVLLFDYSFIHEARNQSDSERVCLLMDIWHPDLTVAEKYALTSFVQLLRGS</sequence>
<dbReference type="InterPro" id="IPR007803">
    <property type="entry name" value="Asp/Arg/Pro-Hydrxlase"/>
</dbReference>
<keyword evidence="7" id="KW-1185">Reference proteome</keyword>
<evidence type="ECO:0000256" key="1">
    <source>
        <dbReference type="ARBA" id="ARBA00007730"/>
    </source>
</evidence>
<dbReference type="InterPro" id="IPR027443">
    <property type="entry name" value="IPNS-like_sf"/>
</dbReference>
<dbReference type="InterPro" id="IPR051821">
    <property type="entry name" value="Asp/Asn_beta-hydroxylase"/>
</dbReference>
<keyword evidence="4" id="KW-0175">Coiled coil</keyword>
<feature type="domain" description="Aspartyl/asparaginy/proline hydroxylase" evidence="5">
    <location>
        <begin position="71"/>
        <end position="222"/>
    </location>
</feature>
<proteinExistence type="inferred from homology"/>
<dbReference type="EMBL" id="JBJDOT010000031">
    <property type="protein sequence ID" value="MFK3865845.1"/>
    <property type="molecule type" value="Genomic_DNA"/>
</dbReference>
<feature type="coiled-coil region" evidence="4">
    <location>
        <begin position="60"/>
        <end position="87"/>
    </location>
</feature>
<dbReference type="RefSeq" id="WP_404676157.1">
    <property type="nucleotide sequence ID" value="NZ_JBJDOT010000031.1"/>
</dbReference>
<dbReference type="Gene3D" id="2.60.120.330">
    <property type="entry name" value="B-lactam Antibiotic, Isopenicillin N Synthase, Chain"/>
    <property type="match status" value="1"/>
</dbReference>
<gene>
    <name evidence="6" type="ORF">ACI2JU_18510</name>
</gene>
<dbReference type="Proteomes" id="UP001620262">
    <property type="component" value="Unassembled WGS sequence"/>
</dbReference>
<dbReference type="PANTHER" id="PTHR46332:SF5">
    <property type="entry name" value="ASPARTATE BETA-HYDROXYLASE DOMAIN CONTAINING 2"/>
    <property type="match status" value="1"/>
</dbReference>
<comment type="caution">
    <text evidence="6">The sequence shown here is derived from an EMBL/GenBank/DDBJ whole genome shotgun (WGS) entry which is preliminary data.</text>
</comment>
<evidence type="ECO:0000256" key="2">
    <source>
        <dbReference type="ARBA" id="ARBA00022964"/>
    </source>
</evidence>
<comment type="similarity">
    <text evidence="1">Belongs to the aspartyl/asparaginyl beta-hydroxylase family.</text>
</comment>
<keyword evidence="2" id="KW-0223">Dioxygenase</keyword>
<protein>
    <submittedName>
        <fullName evidence="6">Aspartyl/asparaginyl beta-hydroxylase domain-containing protein</fullName>
    </submittedName>
</protein>
<dbReference type="PANTHER" id="PTHR46332">
    <property type="entry name" value="ASPARTATE BETA-HYDROXYLASE DOMAIN-CONTAINING PROTEIN 2"/>
    <property type="match status" value="1"/>
</dbReference>